<feature type="region of interest" description="Disordered" evidence="1">
    <location>
        <begin position="111"/>
        <end position="131"/>
    </location>
</feature>
<gene>
    <name evidence="3" type="ORF">PN838_25235</name>
</gene>
<protein>
    <submittedName>
        <fullName evidence="3">Ribonuclease E inhibitor RraB</fullName>
    </submittedName>
</protein>
<evidence type="ECO:0000313" key="3">
    <source>
        <dbReference type="EMBL" id="MDC2891427.1"/>
    </source>
</evidence>
<organism evidence="3 4">
    <name type="scientific">Psychrosphaera algicola</name>
    <dbReference type="NCBI Taxonomy" id="3023714"/>
    <lineage>
        <taxon>Bacteria</taxon>
        <taxon>Pseudomonadati</taxon>
        <taxon>Pseudomonadota</taxon>
        <taxon>Gammaproteobacteria</taxon>
        <taxon>Alteromonadales</taxon>
        <taxon>Pseudoalteromonadaceae</taxon>
        <taxon>Psychrosphaera</taxon>
    </lineage>
</organism>
<dbReference type="EMBL" id="JAQOMS010000002">
    <property type="protein sequence ID" value="MDC2891427.1"/>
    <property type="molecule type" value="Genomic_DNA"/>
</dbReference>
<accession>A0ABT5FJQ5</accession>
<feature type="compositionally biased region" description="Acidic residues" evidence="1">
    <location>
        <begin position="116"/>
        <end position="131"/>
    </location>
</feature>
<proteinExistence type="predicted"/>
<comment type="caution">
    <text evidence="3">The sequence shown here is derived from an EMBL/GenBank/DDBJ whole genome shotgun (WGS) entry which is preliminary data.</text>
</comment>
<sequence length="131" mass="15300">MQFPKDETGQILQEMFDAGFDFSEEYVVDFFALFHKEEDADAVAKIFLRRIDEQEAIVKVENRKYDHGGKESDAIELQISKELPVTYEAISEFEQDYKRIAEKHNGYSDGWGVYMGEDDESEEDLEEDSYT</sequence>
<dbReference type="Pfam" id="PF06877">
    <property type="entry name" value="RraB"/>
    <property type="match status" value="1"/>
</dbReference>
<reference evidence="3 4" key="1">
    <citation type="submission" date="2023-01" db="EMBL/GenBank/DDBJ databases">
        <title>Psychrosphaera sp. nov., isolated from marine algae.</title>
        <authorList>
            <person name="Bayburt H."/>
            <person name="Choi B.J."/>
            <person name="Kim J.M."/>
            <person name="Choi D.G."/>
            <person name="Jeon C.O."/>
        </authorList>
    </citation>
    <scope>NUCLEOTIDE SEQUENCE [LARGE SCALE GENOMIC DNA]</scope>
    <source>
        <strain evidence="3 4">G1-22</strain>
    </source>
</reference>
<evidence type="ECO:0000313" key="4">
    <source>
        <dbReference type="Proteomes" id="UP001528411"/>
    </source>
</evidence>
<dbReference type="RefSeq" id="WP_215964794.1">
    <property type="nucleotide sequence ID" value="NZ_JAQOMS010000002.1"/>
</dbReference>
<evidence type="ECO:0000256" key="1">
    <source>
        <dbReference type="SAM" id="MobiDB-lite"/>
    </source>
</evidence>
<dbReference type="InterPro" id="IPR009671">
    <property type="entry name" value="RraB_dom"/>
</dbReference>
<dbReference type="Proteomes" id="UP001528411">
    <property type="component" value="Unassembled WGS sequence"/>
</dbReference>
<keyword evidence="4" id="KW-1185">Reference proteome</keyword>
<evidence type="ECO:0000259" key="2">
    <source>
        <dbReference type="Pfam" id="PF06877"/>
    </source>
</evidence>
<name>A0ABT5FJQ5_9GAMM</name>
<feature type="domain" description="Regulator of ribonuclease activity B" evidence="2">
    <location>
        <begin position="6"/>
        <end position="113"/>
    </location>
</feature>